<evidence type="ECO:0000256" key="1">
    <source>
        <dbReference type="SAM" id="MobiDB-lite"/>
    </source>
</evidence>
<organism evidence="2 3">
    <name type="scientific">Anaeramoeba ignava</name>
    <name type="common">Anaerobic marine amoeba</name>
    <dbReference type="NCBI Taxonomy" id="1746090"/>
    <lineage>
        <taxon>Eukaryota</taxon>
        <taxon>Metamonada</taxon>
        <taxon>Anaeramoebidae</taxon>
        <taxon>Anaeramoeba</taxon>
    </lineage>
</organism>
<evidence type="ECO:0000313" key="2">
    <source>
        <dbReference type="EMBL" id="KAJ5076606.1"/>
    </source>
</evidence>
<gene>
    <name evidence="2" type="ORF">M0811_06186</name>
</gene>
<dbReference type="EMBL" id="JAPDFW010000060">
    <property type="protein sequence ID" value="KAJ5076606.1"/>
    <property type="molecule type" value="Genomic_DNA"/>
</dbReference>
<keyword evidence="3" id="KW-1185">Reference proteome</keyword>
<accession>A0A9Q0LPY6</accession>
<dbReference type="Proteomes" id="UP001149090">
    <property type="component" value="Unassembled WGS sequence"/>
</dbReference>
<dbReference type="AlphaFoldDB" id="A0A9Q0LPY6"/>
<reference evidence="2" key="1">
    <citation type="submission" date="2022-10" db="EMBL/GenBank/DDBJ databases">
        <title>Novel sulphate-reducing endosymbionts in the free-living metamonad Anaeramoeba.</title>
        <authorList>
            <person name="Jerlstrom-Hultqvist J."/>
            <person name="Cepicka I."/>
            <person name="Gallot-Lavallee L."/>
            <person name="Salas-Leiva D."/>
            <person name="Curtis B.A."/>
            <person name="Zahonova K."/>
            <person name="Pipaliya S."/>
            <person name="Dacks J."/>
            <person name="Roger A.J."/>
        </authorList>
    </citation>
    <scope>NUCLEOTIDE SEQUENCE</scope>
    <source>
        <strain evidence="2">BMAN</strain>
    </source>
</reference>
<evidence type="ECO:0000313" key="3">
    <source>
        <dbReference type="Proteomes" id="UP001149090"/>
    </source>
</evidence>
<feature type="compositionally biased region" description="Polar residues" evidence="1">
    <location>
        <begin position="136"/>
        <end position="150"/>
    </location>
</feature>
<feature type="region of interest" description="Disordered" evidence="1">
    <location>
        <begin position="129"/>
        <end position="150"/>
    </location>
</feature>
<name>A0A9Q0LPY6_ANAIG</name>
<comment type="caution">
    <text evidence="2">The sequence shown here is derived from an EMBL/GenBank/DDBJ whole genome shotgun (WGS) entry which is preliminary data.</text>
</comment>
<protein>
    <submittedName>
        <fullName evidence="2">Uncharacterized protein</fullName>
    </submittedName>
</protein>
<sequence>MKNQNLDFFETNFFEFNPNIQIEENSYILENFKILKSDAIHIECDFRSNILDFFNFVIEEENIIEQIANNKNFLYIEDVILWISYAFKPKLKENKNTNYIQNDKGEYSNSNSLTKSLNQKKILNNSKLKKIKSDANPKSISNSKPKINFR</sequence>
<proteinExistence type="predicted"/>